<sequence length="56" mass="6359">MENKKDLFDLEIKKDNMENNNELEAQSLGPAIKATRQVCPKATRFVTVSCKKSDCQ</sequence>
<organism evidence="1">
    <name type="scientific">Staphylococcus epidermidis</name>
    <dbReference type="NCBI Taxonomy" id="1282"/>
    <lineage>
        <taxon>Bacteria</taxon>
        <taxon>Bacillati</taxon>
        <taxon>Bacillota</taxon>
        <taxon>Bacilli</taxon>
        <taxon>Bacillales</taxon>
        <taxon>Staphylococcaceae</taxon>
        <taxon>Staphylococcus</taxon>
    </lineage>
</organism>
<keyword evidence="1" id="KW-0614">Plasmid</keyword>
<proteinExistence type="predicted"/>
<reference evidence="1" key="1">
    <citation type="journal article" date="1998" name="Appl. Environ. Microbiol.">
        <title>Isolation, characterization, and heterologous expression of the novel lantibiotic epicidin 280 and analysis of its biosynthetic gene cluster.</title>
        <authorList>
            <person name="Heidrich C."/>
            <person name="Pag U."/>
            <person name="Josten M."/>
            <person name="Metzger J."/>
            <person name="Jack R.W."/>
            <person name="Bierbaum G."/>
            <person name="Jung G."/>
            <person name="Sahl H.G."/>
        </authorList>
    </citation>
    <scope>NUCLEOTIDE SEQUENCE</scope>
    <source>
        <strain evidence="1">BN 280</strain>
        <plasmid evidence="1">pCH01</plasmid>
    </source>
</reference>
<dbReference type="AlphaFoldDB" id="O54220"/>
<dbReference type="EMBL" id="Y14023">
    <property type="protein sequence ID" value="CAA74348.1"/>
    <property type="molecule type" value="Genomic_DNA"/>
</dbReference>
<name>O54220_STAEP</name>
<accession>O54220</accession>
<protein>
    <submittedName>
        <fullName evidence="1">Epicidin 280</fullName>
    </submittedName>
</protein>
<geneLocation type="plasmid" evidence="1">
    <name>pCH01</name>
</geneLocation>
<gene>
    <name evidence="1" type="primary">eciA</name>
</gene>
<dbReference type="InterPro" id="IPR012519">
    <property type="entry name" value="Lantibiotic_typ-A_Pep5"/>
</dbReference>
<dbReference type="Pfam" id="PF08130">
    <property type="entry name" value="Antimicrobial18"/>
    <property type="match status" value="1"/>
</dbReference>
<evidence type="ECO:0000313" key="1">
    <source>
        <dbReference type="EMBL" id="CAA74348.1"/>
    </source>
</evidence>